<dbReference type="GO" id="GO:0046982">
    <property type="term" value="F:protein heterodimerization activity"/>
    <property type="evidence" value="ECO:0007669"/>
    <property type="project" value="InterPro"/>
</dbReference>
<feature type="region of interest" description="Disordered" evidence="7">
    <location>
        <begin position="452"/>
        <end position="547"/>
    </location>
</feature>
<evidence type="ECO:0000256" key="3">
    <source>
        <dbReference type="ARBA" id="ARBA00017307"/>
    </source>
</evidence>
<evidence type="ECO:0000256" key="4">
    <source>
        <dbReference type="ARBA" id="ARBA00023015"/>
    </source>
</evidence>
<evidence type="ECO:0000313" key="10">
    <source>
        <dbReference type="Proteomes" id="UP000790833"/>
    </source>
</evidence>
<dbReference type="Gene3D" id="1.10.20.10">
    <property type="entry name" value="Histone, subunit A"/>
    <property type="match status" value="1"/>
</dbReference>
<comment type="similarity">
    <text evidence="2">Belongs to the TAF8 family.</text>
</comment>
<dbReference type="GeneID" id="66118502"/>
<dbReference type="GO" id="GO:0006367">
    <property type="term" value="P:transcription initiation at RNA polymerase II promoter"/>
    <property type="evidence" value="ECO:0007669"/>
    <property type="project" value="TreeGrafter"/>
</dbReference>
<evidence type="ECO:0000259" key="8">
    <source>
        <dbReference type="Pfam" id="PF10406"/>
    </source>
</evidence>
<keyword evidence="4" id="KW-0805">Transcription regulation</keyword>
<reference evidence="9" key="1">
    <citation type="submission" date="2021-03" db="EMBL/GenBank/DDBJ databases">
        <authorList>
            <person name="Palmer J.M."/>
        </authorList>
    </citation>
    <scope>NUCLEOTIDE SEQUENCE</scope>
    <source>
        <strain evidence="9">ARV_011</strain>
    </source>
</reference>
<feature type="compositionally biased region" description="Acidic residues" evidence="7">
    <location>
        <begin position="601"/>
        <end position="610"/>
    </location>
</feature>
<keyword evidence="5" id="KW-0804">Transcription</keyword>
<comment type="caution">
    <text evidence="9">The sequence shown here is derived from an EMBL/GenBank/DDBJ whole genome shotgun (WGS) entry which is preliminary data.</text>
</comment>
<keyword evidence="10" id="KW-1185">Reference proteome</keyword>
<evidence type="ECO:0000256" key="7">
    <source>
        <dbReference type="SAM" id="MobiDB-lite"/>
    </source>
</evidence>
<gene>
    <name evidence="9" type="ORF">KQ657_005128</name>
</gene>
<evidence type="ECO:0000256" key="5">
    <source>
        <dbReference type="ARBA" id="ARBA00023163"/>
    </source>
</evidence>
<dbReference type="InterPro" id="IPR037818">
    <property type="entry name" value="TAF8"/>
</dbReference>
<dbReference type="AlphaFoldDB" id="A0A9P7VAP6"/>
<dbReference type="CDD" id="cd08049">
    <property type="entry name" value="TAF8"/>
    <property type="match status" value="1"/>
</dbReference>
<protein>
    <recommendedName>
        <fullName evidence="3">Transcription initiation factor TFIID subunit 8</fullName>
    </recommendedName>
</protein>
<feature type="compositionally biased region" description="Acidic residues" evidence="7">
    <location>
        <begin position="527"/>
        <end position="538"/>
    </location>
</feature>
<evidence type="ECO:0000256" key="6">
    <source>
        <dbReference type="ARBA" id="ARBA00023242"/>
    </source>
</evidence>
<keyword evidence="6" id="KW-0539">Nucleus</keyword>
<dbReference type="OrthoDB" id="2193813at2759"/>
<evidence type="ECO:0000313" key="9">
    <source>
        <dbReference type="EMBL" id="KAG7193929.1"/>
    </source>
</evidence>
<organism evidence="9 10">
    <name type="scientific">Scheffersomyces spartinae</name>
    <dbReference type="NCBI Taxonomy" id="45513"/>
    <lineage>
        <taxon>Eukaryota</taxon>
        <taxon>Fungi</taxon>
        <taxon>Dikarya</taxon>
        <taxon>Ascomycota</taxon>
        <taxon>Saccharomycotina</taxon>
        <taxon>Pichiomycetes</taxon>
        <taxon>Debaryomycetaceae</taxon>
        <taxon>Scheffersomyces</taxon>
    </lineage>
</organism>
<feature type="compositionally biased region" description="Basic and acidic residues" evidence="7">
    <location>
        <begin position="483"/>
        <end position="518"/>
    </location>
</feature>
<dbReference type="Proteomes" id="UP000790833">
    <property type="component" value="Unassembled WGS sequence"/>
</dbReference>
<dbReference type="CDD" id="cd00076">
    <property type="entry name" value="HFD_SF"/>
    <property type="match status" value="1"/>
</dbReference>
<dbReference type="EMBL" id="JAHMUF010000009">
    <property type="protein sequence ID" value="KAG7193929.1"/>
    <property type="molecule type" value="Genomic_DNA"/>
</dbReference>
<dbReference type="GO" id="GO:0005669">
    <property type="term" value="C:transcription factor TFIID complex"/>
    <property type="evidence" value="ECO:0007669"/>
    <property type="project" value="InterPro"/>
</dbReference>
<evidence type="ECO:0000256" key="2">
    <source>
        <dbReference type="ARBA" id="ARBA00008767"/>
    </source>
</evidence>
<dbReference type="InterPro" id="IPR009072">
    <property type="entry name" value="Histone-fold"/>
</dbReference>
<dbReference type="PANTHER" id="PTHR46469">
    <property type="entry name" value="TRANSCRIPTION INITIATION FACTOR TFIID SUBUNIT 8"/>
    <property type="match status" value="1"/>
</dbReference>
<accession>A0A9P7VAP6</accession>
<feature type="compositionally biased region" description="Acidic residues" evidence="7">
    <location>
        <begin position="465"/>
        <end position="482"/>
    </location>
</feature>
<dbReference type="InterPro" id="IPR019473">
    <property type="entry name" value="TFIID_su8_C"/>
</dbReference>
<name>A0A9P7VAP6_9ASCO</name>
<feature type="domain" description="Transcription factor TFIID subunit 8 C-terminal" evidence="8">
    <location>
        <begin position="149"/>
        <end position="197"/>
    </location>
</feature>
<dbReference type="PANTHER" id="PTHR46469:SF1">
    <property type="entry name" value="TRANSCRIPTION INITIATION FACTOR TFIID SUBUNIT 8"/>
    <property type="match status" value="1"/>
</dbReference>
<dbReference type="RefSeq" id="XP_043049476.1">
    <property type="nucleotide sequence ID" value="XM_043195771.1"/>
</dbReference>
<sequence>MTEIDFSVLDYQFSQVVGAILQGKGYHYSQEFLDELSNQGILYFHELITTLAKFTALQRRTQPSFSDVEVTLAEHGIKASEVYYAHTDLQRRISSEIIDTINQHCSDISKSLEQDHIEFDESDPSHAFSSNEQYEITELVPQQTSRPHYIPDYFPELPPDFTYHSTPQYMKMLTDMKEMRLKLVAESRMQENSLYVLMDDEEIRWKEKFEAELAEIVEDSDIDKSSEDEERDNIMSDSETKMNTDVESPIHEVELVKEIKKDGSIKEAEPVKEVEPIKEVEPVKEVETPKIVEALNGATVPGATVPESVTVVTETQTTAKVDNAFDVVEYAKKRLNLRREREARIEESLNKRKSNVFIKAEKYFSPYAEQPADDKIKTEFRVYLQQGFITAINSIRKAELKKKQTIEEILAGRAKKERERELEREKVQFGFTFHGDNDTSSDSETENVFDNQAFPTFGFGHDGDTRDEEQHEQDEHEQDEHEQDEHEQHEHEQHELQGRHDHILHKDEHEDGDKHDYEQQPLKAEIDQELDQNEEFNDSNEIKSNNLENQIGFKTVSILNPQDSDEDDFLEAELENAMFEHSQTDGHPNMMAPEGGLQLDSDSDVDMEDV</sequence>
<feature type="region of interest" description="Disordered" evidence="7">
    <location>
        <begin position="581"/>
        <end position="610"/>
    </location>
</feature>
<evidence type="ECO:0000256" key="1">
    <source>
        <dbReference type="ARBA" id="ARBA00004123"/>
    </source>
</evidence>
<dbReference type="Pfam" id="PF10406">
    <property type="entry name" value="TAF8_C"/>
    <property type="match status" value="1"/>
</dbReference>
<comment type="subcellular location">
    <subcellularLocation>
        <location evidence="1">Nucleus</location>
    </subcellularLocation>
</comment>
<proteinExistence type="inferred from homology"/>